<name>A0ACD5XC07_AVESA</name>
<accession>A0ACD5XC07</accession>
<dbReference type="Proteomes" id="UP001732700">
    <property type="component" value="Chromosome 4D"/>
</dbReference>
<sequence>MILRPSNGTYDMVELPGEPCGAKGSFSLPTKSVLASYERGIHYVAINQLELQVWMLTTSTDGTQLGWTLFHHASLNLHCHAVEPLTIQPRVAWGVVQSSEDELVSLFEDSNYGSETICGEESCENDMTEDENYGGVEDGDEDEESEELIRSRGGSEDSWNSDEDNFIDVVEGATHLAPLAWGGRCEIMGFHPHKWALILVLMRVVVVYHIDTSRIQYLGDVYELVNDNVQAACSAYAEHLSYSQLQYLSASATPRFNNHDSDQGRRVSAAAPALRIAWSRRRLSAHDPARRTPSYRRPRPSRTRSTAASFRAGTSSAERPPLSSCRRRRPSWDSSTVALPCSTPLPELLSSASSNFR</sequence>
<evidence type="ECO:0000313" key="1">
    <source>
        <dbReference type="EnsemblPlants" id="AVESA.00010b.r2.4DG0789560.1.CDS"/>
    </source>
</evidence>
<reference evidence="1" key="2">
    <citation type="submission" date="2025-09" db="UniProtKB">
        <authorList>
            <consortium name="EnsemblPlants"/>
        </authorList>
    </citation>
    <scope>IDENTIFICATION</scope>
</reference>
<protein>
    <submittedName>
        <fullName evidence="1">Uncharacterized protein</fullName>
    </submittedName>
</protein>
<proteinExistence type="predicted"/>
<dbReference type="EnsemblPlants" id="AVESA.00010b.r2.4DG0789560.1">
    <property type="protein sequence ID" value="AVESA.00010b.r2.4DG0789560.1.CDS"/>
    <property type="gene ID" value="AVESA.00010b.r2.4DG0789560"/>
</dbReference>
<keyword evidence="2" id="KW-1185">Reference proteome</keyword>
<reference evidence="1" key="1">
    <citation type="submission" date="2021-05" db="EMBL/GenBank/DDBJ databases">
        <authorList>
            <person name="Scholz U."/>
            <person name="Mascher M."/>
            <person name="Fiebig A."/>
        </authorList>
    </citation>
    <scope>NUCLEOTIDE SEQUENCE [LARGE SCALE GENOMIC DNA]</scope>
</reference>
<organism evidence="1 2">
    <name type="scientific">Avena sativa</name>
    <name type="common">Oat</name>
    <dbReference type="NCBI Taxonomy" id="4498"/>
    <lineage>
        <taxon>Eukaryota</taxon>
        <taxon>Viridiplantae</taxon>
        <taxon>Streptophyta</taxon>
        <taxon>Embryophyta</taxon>
        <taxon>Tracheophyta</taxon>
        <taxon>Spermatophyta</taxon>
        <taxon>Magnoliopsida</taxon>
        <taxon>Liliopsida</taxon>
        <taxon>Poales</taxon>
        <taxon>Poaceae</taxon>
        <taxon>BOP clade</taxon>
        <taxon>Pooideae</taxon>
        <taxon>Poodae</taxon>
        <taxon>Poeae</taxon>
        <taxon>Poeae Chloroplast Group 1 (Aveneae type)</taxon>
        <taxon>Aveninae</taxon>
        <taxon>Avena</taxon>
    </lineage>
</organism>
<evidence type="ECO:0000313" key="2">
    <source>
        <dbReference type="Proteomes" id="UP001732700"/>
    </source>
</evidence>